<comment type="caution">
    <text evidence="1">The sequence shown here is derived from an EMBL/GenBank/DDBJ whole genome shotgun (WGS) entry which is preliminary data.</text>
</comment>
<sequence>MTTNRALFFNGRPPEAALLCVLSSNETFGTPDFELDPASLSILPIARAILSATSDEAYEHAVHRMIIGWDAAGLGSAQTAADAGRLIGDWCPDPSEHYDEAFYDRCFDHAYAFDDGYVWWWHAGDWHRVRDALSSVSNETRLTTHRQPEVSTAANTHTGLAARAVQAAYAHRAADPDGFHNRHDNWNQWARRARVARTIAAALQVTTDAVLVTDDPHRTYHTRTGPVPGDLITVTDPSTQQKWRFIPDDNTPGIGWQLLGHCLRCAAHIPVGRIATLADLGDHLDRSSTHDHKGHHQC</sequence>
<name>A0ABS8ZQR9_9PSEU</name>
<reference evidence="1 2" key="1">
    <citation type="submission" date="2021-12" db="EMBL/GenBank/DDBJ databases">
        <title>Genome sequence of Kibdelosporangium philippinense ATCC 49844.</title>
        <authorList>
            <person name="Fedorov E.A."/>
            <person name="Omeragic M."/>
            <person name="Shalygina K.F."/>
            <person name="Maclea K.S."/>
        </authorList>
    </citation>
    <scope>NUCLEOTIDE SEQUENCE [LARGE SCALE GENOMIC DNA]</scope>
    <source>
        <strain evidence="1 2">ATCC 49844</strain>
    </source>
</reference>
<accession>A0ABS8ZQR9</accession>
<gene>
    <name evidence="1" type="ORF">LWC34_45035</name>
</gene>
<keyword evidence="2" id="KW-1185">Reference proteome</keyword>
<dbReference type="Proteomes" id="UP001521150">
    <property type="component" value="Unassembled WGS sequence"/>
</dbReference>
<protein>
    <submittedName>
        <fullName evidence="1">Uncharacterized protein</fullName>
    </submittedName>
</protein>
<dbReference type="RefSeq" id="WP_233731418.1">
    <property type="nucleotide sequence ID" value="NZ_JAJVCN010000004.1"/>
</dbReference>
<evidence type="ECO:0000313" key="2">
    <source>
        <dbReference type="Proteomes" id="UP001521150"/>
    </source>
</evidence>
<dbReference type="EMBL" id="JAJVCN010000004">
    <property type="protein sequence ID" value="MCE7009924.1"/>
    <property type="molecule type" value="Genomic_DNA"/>
</dbReference>
<evidence type="ECO:0000313" key="1">
    <source>
        <dbReference type="EMBL" id="MCE7009924.1"/>
    </source>
</evidence>
<proteinExistence type="predicted"/>
<organism evidence="1 2">
    <name type="scientific">Kibdelosporangium philippinense</name>
    <dbReference type="NCBI Taxonomy" id="211113"/>
    <lineage>
        <taxon>Bacteria</taxon>
        <taxon>Bacillati</taxon>
        <taxon>Actinomycetota</taxon>
        <taxon>Actinomycetes</taxon>
        <taxon>Pseudonocardiales</taxon>
        <taxon>Pseudonocardiaceae</taxon>
        <taxon>Kibdelosporangium</taxon>
    </lineage>
</organism>